<reference evidence="2" key="2">
    <citation type="submission" date="2021-04" db="EMBL/GenBank/DDBJ databases">
        <authorList>
            <person name="Gilroy R."/>
        </authorList>
    </citation>
    <scope>NUCLEOTIDE SEQUENCE</scope>
    <source>
        <strain evidence="2">CHK195-6426</strain>
    </source>
</reference>
<evidence type="ECO:0000259" key="1">
    <source>
        <dbReference type="Pfam" id="PF03703"/>
    </source>
</evidence>
<reference evidence="2" key="1">
    <citation type="journal article" date="2021" name="PeerJ">
        <title>Extensive microbial diversity within the chicken gut microbiome revealed by metagenomics and culture.</title>
        <authorList>
            <person name="Gilroy R."/>
            <person name="Ravi A."/>
            <person name="Getino M."/>
            <person name="Pursley I."/>
            <person name="Horton D.L."/>
            <person name="Alikhan N.F."/>
            <person name="Baker D."/>
            <person name="Gharbi K."/>
            <person name="Hall N."/>
            <person name="Watson M."/>
            <person name="Adriaenssens E.M."/>
            <person name="Foster-Nyarko E."/>
            <person name="Jarju S."/>
            <person name="Secka A."/>
            <person name="Antonio M."/>
            <person name="Oren A."/>
            <person name="Chaudhuri R.R."/>
            <person name="La Ragione R."/>
            <person name="Hildebrand F."/>
            <person name="Pallen M.J."/>
        </authorList>
    </citation>
    <scope>NUCLEOTIDE SEQUENCE</scope>
    <source>
        <strain evidence="2">CHK195-6426</strain>
    </source>
</reference>
<organism evidence="2 3">
    <name type="scientific">Candidatus Acetatifactor stercoripullorum</name>
    <dbReference type="NCBI Taxonomy" id="2838414"/>
    <lineage>
        <taxon>Bacteria</taxon>
        <taxon>Bacillati</taxon>
        <taxon>Bacillota</taxon>
        <taxon>Clostridia</taxon>
        <taxon>Lachnospirales</taxon>
        <taxon>Lachnospiraceae</taxon>
        <taxon>Acetatifactor</taxon>
    </lineage>
</organism>
<gene>
    <name evidence="2" type="ORF">H9742_10290</name>
</gene>
<dbReference type="Pfam" id="PF03703">
    <property type="entry name" value="bPH_2"/>
    <property type="match status" value="1"/>
</dbReference>
<feature type="domain" description="YdbS-like PH" evidence="1">
    <location>
        <begin position="19"/>
        <end position="94"/>
    </location>
</feature>
<dbReference type="InterPro" id="IPR005182">
    <property type="entry name" value="YdbS-like_PH"/>
</dbReference>
<proteinExistence type="predicted"/>
<dbReference type="AlphaFoldDB" id="A0A9D1UC69"/>
<comment type="caution">
    <text evidence="2">The sequence shown here is derived from an EMBL/GenBank/DDBJ whole genome shotgun (WGS) entry which is preliminary data.</text>
</comment>
<dbReference type="Proteomes" id="UP000824265">
    <property type="component" value="Unassembled WGS sequence"/>
</dbReference>
<name>A0A9D1UC69_9FIRM</name>
<evidence type="ECO:0000313" key="3">
    <source>
        <dbReference type="Proteomes" id="UP000824265"/>
    </source>
</evidence>
<dbReference type="EMBL" id="DXGH01000055">
    <property type="protein sequence ID" value="HIW81883.1"/>
    <property type="molecule type" value="Genomic_DNA"/>
</dbReference>
<accession>A0A9D1UC69</accession>
<sequence length="124" mass="14459">MIEFVERKRWLFLGLPFTFTKYIVKEDMITIEAGFLKKVENDCYMYKVQDVEHTASLIERIFGMGTVVCYTGDTTHPRLALEHIRNSRTLKDFILKQSEEARMKRRTVNMLDIGSGDGDEGEML</sequence>
<protein>
    <submittedName>
        <fullName evidence="2">PH domain-containing protein</fullName>
    </submittedName>
</protein>
<evidence type="ECO:0000313" key="2">
    <source>
        <dbReference type="EMBL" id="HIW81883.1"/>
    </source>
</evidence>